<dbReference type="AlphaFoldDB" id="A0AAV2EQ31"/>
<proteinExistence type="predicted"/>
<evidence type="ECO:0000256" key="1">
    <source>
        <dbReference type="SAM" id="MobiDB-lite"/>
    </source>
</evidence>
<name>A0AAV2EQ31_9ROSI</name>
<sequence>MAAAATATPANSGDQQKFLTTSAKLPVSLTMAELAELPQDQLRERVQQSINYWSPEAMRSIREGKDGTNEVLVEKQPPTMVKDAADKINAEVEETDVDEFE</sequence>
<dbReference type="Proteomes" id="UP001497516">
    <property type="component" value="Chromosome 5"/>
</dbReference>
<protein>
    <submittedName>
        <fullName evidence="2">Uncharacterized protein</fullName>
    </submittedName>
</protein>
<accession>A0AAV2EQ31</accession>
<evidence type="ECO:0000313" key="3">
    <source>
        <dbReference type="Proteomes" id="UP001497516"/>
    </source>
</evidence>
<dbReference type="EMBL" id="OZ034818">
    <property type="protein sequence ID" value="CAL1388065.1"/>
    <property type="molecule type" value="Genomic_DNA"/>
</dbReference>
<organism evidence="2 3">
    <name type="scientific">Linum trigynum</name>
    <dbReference type="NCBI Taxonomy" id="586398"/>
    <lineage>
        <taxon>Eukaryota</taxon>
        <taxon>Viridiplantae</taxon>
        <taxon>Streptophyta</taxon>
        <taxon>Embryophyta</taxon>
        <taxon>Tracheophyta</taxon>
        <taxon>Spermatophyta</taxon>
        <taxon>Magnoliopsida</taxon>
        <taxon>eudicotyledons</taxon>
        <taxon>Gunneridae</taxon>
        <taxon>Pentapetalae</taxon>
        <taxon>rosids</taxon>
        <taxon>fabids</taxon>
        <taxon>Malpighiales</taxon>
        <taxon>Linaceae</taxon>
        <taxon>Linum</taxon>
    </lineage>
</organism>
<keyword evidence="3" id="KW-1185">Reference proteome</keyword>
<reference evidence="2 3" key="1">
    <citation type="submission" date="2024-04" db="EMBL/GenBank/DDBJ databases">
        <authorList>
            <person name="Fracassetti M."/>
        </authorList>
    </citation>
    <scope>NUCLEOTIDE SEQUENCE [LARGE SCALE GENOMIC DNA]</scope>
</reference>
<evidence type="ECO:0000313" key="2">
    <source>
        <dbReference type="EMBL" id="CAL1388065.1"/>
    </source>
</evidence>
<feature type="region of interest" description="Disordered" evidence="1">
    <location>
        <begin position="61"/>
        <end position="85"/>
    </location>
</feature>
<gene>
    <name evidence="2" type="ORF">LTRI10_LOCUS29013</name>
</gene>